<dbReference type="GO" id="GO:0000993">
    <property type="term" value="F:RNA polymerase II complex binding"/>
    <property type="evidence" value="ECO:0007669"/>
    <property type="project" value="TreeGrafter"/>
</dbReference>
<evidence type="ECO:0000256" key="1">
    <source>
        <dbReference type="ARBA" id="ARBA00004123"/>
    </source>
</evidence>
<feature type="compositionally biased region" description="Basic and acidic residues" evidence="6">
    <location>
        <begin position="414"/>
        <end position="442"/>
    </location>
</feature>
<dbReference type="InterPro" id="IPR007133">
    <property type="entry name" value="RNA_pol_II-assoc_Paf1"/>
</dbReference>
<reference evidence="8" key="1">
    <citation type="submission" date="2019-12" db="UniProtKB">
        <authorList>
            <consortium name="WormBaseParasite"/>
        </authorList>
    </citation>
    <scope>IDENTIFICATION</scope>
</reference>
<dbReference type="AlphaFoldDB" id="A0A5S6QPM5"/>
<dbReference type="PANTHER" id="PTHR23188">
    <property type="entry name" value="RNA POLYMERASE II-ASSOCIATED FACTOR 1 HOMOLOG"/>
    <property type="match status" value="1"/>
</dbReference>
<dbReference type="GO" id="GO:0003682">
    <property type="term" value="F:chromatin binding"/>
    <property type="evidence" value="ECO:0007669"/>
    <property type="project" value="TreeGrafter"/>
</dbReference>
<keyword evidence="4" id="KW-0539">Nucleus</keyword>
<keyword evidence="7" id="KW-1185">Reference proteome</keyword>
<protein>
    <recommendedName>
        <fullName evidence="3">RNA polymerase II-associated factor 1 homolog</fullName>
    </recommendedName>
</protein>
<evidence type="ECO:0000313" key="7">
    <source>
        <dbReference type="Proteomes" id="UP000046395"/>
    </source>
</evidence>
<evidence type="ECO:0000256" key="6">
    <source>
        <dbReference type="SAM" id="MobiDB-lite"/>
    </source>
</evidence>
<comment type="subcellular location">
    <subcellularLocation>
        <location evidence="1">Nucleus</location>
    </subcellularLocation>
</comment>
<organism evidence="7 8">
    <name type="scientific">Trichuris muris</name>
    <name type="common">Mouse whipworm</name>
    <dbReference type="NCBI Taxonomy" id="70415"/>
    <lineage>
        <taxon>Eukaryota</taxon>
        <taxon>Metazoa</taxon>
        <taxon>Ecdysozoa</taxon>
        <taxon>Nematoda</taxon>
        <taxon>Enoplea</taxon>
        <taxon>Dorylaimia</taxon>
        <taxon>Trichinellida</taxon>
        <taxon>Trichuridae</taxon>
        <taxon>Trichuris</taxon>
    </lineage>
</organism>
<dbReference type="GO" id="GO:0016593">
    <property type="term" value="C:Cdc73/Paf1 complex"/>
    <property type="evidence" value="ECO:0007669"/>
    <property type="project" value="InterPro"/>
</dbReference>
<feature type="coiled-coil region" evidence="5">
    <location>
        <begin position="371"/>
        <end position="401"/>
    </location>
</feature>
<dbReference type="Proteomes" id="UP000046395">
    <property type="component" value="Unassembled WGS sequence"/>
</dbReference>
<comment type="similarity">
    <text evidence="2">Belongs to the PAF1 family.</text>
</comment>
<evidence type="ECO:0000256" key="2">
    <source>
        <dbReference type="ARBA" id="ARBA00007560"/>
    </source>
</evidence>
<evidence type="ECO:0000256" key="5">
    <source>
        <dbReference type="SAM" id="Coils"/>
    </source>
</evidence>
<evidence type="ECO:0000256" key="4">
    <source>
        <dbReference type="ARBA" id="ARBA00023242"/>
    </source>
</evidence>
<dbReference type="WBParaSite" id="TMUE_2000009128.1">
    <property type="protein sequence ID" value="TMUE_2000009128.1"/>
    <property type="gene ID" value="WBGene00286201"/>
</dbReference>
<evidence type="ECO:0000256" key="3">
    <source>
        <dbReference type="ARBA" id="ARBA00020462"/>
    </source>
</evidence>
<feature type="region of interest" description="Disordered" evidence="6">
    <location>
        <begin position="414"/>
        <end position="449"/>
    </location>
</feature>
<accession>A0A5S6QPM5</accession>
<dbReference type="STRING" id="70415.A0A5S6QPM5"/>
<sequence>MENPHKLNVKRPDACSRTECGNEAYDFIWPIKFGNTLPDVPFEAKFLPIPQDLSRYVSYKITDLERSFKYDVITDKDPPALIDLVTLNSPLGDQKSNEEVNDIDLQLLEDDIAGRMDPRRSVQHGRLIPWLRKTEYMCSTAGKFKRWSENRGKKFNQKLRDIVGETSQYESRESQLTAIEKRFSEVKSVPRKHPYNAGVFAVEELPIFPDFEDWKLAYTEVIFDSDQSTKQESGKQNGDIHKYALIRGMMDENDEQFVAYLLPTEKTLQRLKANDLQADDRRSKDKRFEYEFSRQYNWHLRSKASADYEANYCLTIRNGCAYYNELDTSVHLNRCASNKQNNNLLNFRVMVSFRQPNDQEIAAKEARMRVLQLLSDEKIKLEQEEDRRNAEENRLVEESKATYVLENYDVGYEDKLQKNDEKIEPTDGVSDGHSRNEQEDCPKPSCSWE</sequence>
<proteinExistence type="inferred from homology"/>
<dbReference type="Pfam" id="PF03985">
    <property type="entry name" value="Paf1"/>
    <property type="match status" value="1"/>
</dbReference>
<keyword evidence="5" id="KW-0175">Coiled coil</keyword>
<evidence type="ECO:0000313" key="8">
    <source>
        <dbReference type="WBParaSite" id="TMUE_2000009128.1"/>
    </source>
</evidence>
<dbReference type="PANTHER" id="PTHR23188:SF12">
    <property type="entry name" value="RNA POLYMERASE II-ASSOCIATED FACTOR 1 HOMOLOG"/>
    <property type="match status" value="1"/>
</dbReference>
<dbReference type="GO" id="GO:0006368">
    <property type="term" value="P:transcription elongation by RNA polymerase II"/>
    <property type="evidence" value="ECO:0007669"/>
    <property type="project" value="InterPro"/>
</dbReference>
<name>A0A5S6QPM5_TRIMR</name>